<dbReference type="GO" id="GO:0003676">
    <property type="term" value="F:nucleic acid binding"/>
    <property type="evidence" value="ECO:0007669"/>
    <property type="project" value="InterPro"/>
</dbReference>
<reference evidence="4" key="2">
    <citation type="submission" date="2025-09" db="UniProtKB">
        <authorList>
            <consortium name="Ensembl"/>
        </authorList>
    </citation>
    <scope>IDENTIFICATION</scope>
</reference>
<dbReference type="InterPro" id="IPR012337">
    <property type="entry name" value="RNaseH-like_sf"/>
</dbReference>
<dbReference type="Pfam" id="PF24626">
    <property type="entry name" value="SH3_Tf2-1"/>
    <property type="match status" value="1"/>
</dbReference>
<dbReference type="Pfam" id="PF00665">
    <property type="entry name" value="rve"/>
    <property type="match status" value="1"/>
</dbReference>
<protein>
    <recommendedName>
        <fullName evidence="6">Integrase catalytic domain-containing protein</fullName>
    </recommendedName>
</protein>
<organism evidence="4 5">
    <name type="scientific">Oryzias sinensis</name>
    <name type="common">Chinese medaka</name>
    <dbReference type="NCBI Taxonomy" id="183150"/>
    <lineage>
        <taxon>Eukaryota</taxon>
        <taxon>Metazoa</taxon>
        <taxon>Chordata</taxon>
        <taxon>Craniata</taxon>
        <taxon>Vertebrata</taxon>
        <taxon>Euteleostomi</taxon>
        <taxon>Actinopterygii</taxon>
        <taxon>Neopterygii</taxon>
        <taxon>Teleostei</taxon>
        <taxon>Neoteleostei</taxon>
        <taxon>Acanthomorphata</taxon>
        <taxon>Ovalentaria</taxon>
        <taxon>Atherinomorphae</taxon>
        <taxon>Beloniformes</taxon>
        <taxon>Adrianichthyidae</taxon>
        <taxon>Oryziinae</taxon>
        <taxon>Oryzias</taxon>
    </lineage>
</organism>
<evidence type="ECO:0000313" key="4">
    <source>
        <dbReference type="Ensembl" id="ENSOSIP00000002498.1"/>
    </source>
</evidence>
<evidence type="ECO:0008006" key="6">
    <source>
        <dbReference type="Google" id="ProtNLM"/>
    </source>
</evidence>
<dbReference type="InterPro" id="IPR016197">
    <property type="entry name" value="Chromo-like_dom_sf"/>
</dbReference>
<dbReference type="FunFam" id="3.30.420.10:FF:000032">
    <property type="entry name" value="Retrovirus-related Pol polyprotein from transposon 297-like Protein"/>
    <property type="match status" value="1"/>
</dbReference>
<feature type="domain" description="Integrase catalytic" evidence="3">
    <location>
        <begin position="34"/>
        <end position="193"/>
    </location>
</feature>
<comment type="subcellular location">
    <subcellularLocation>
        <location evidence="1">Nucleus</location>
    </subcellularLocation>
</comment>
<dbReference type="GO" id="GO:0015074">
    <property type="term" value="P:DNA integration"/>
    <property type="evidence" value="ECO:0007669"/>
    <property type="project" value="InterPro"/>
</dbReference>
<dbReference type="InterPro" id="IPR056924">
    <property type="entry name" value="SH3_Tf2-1"/>
</dbReference>
<dbReference type="InterPro" id="IPR000953">
    <property type="entry name" value="Chromo/chromo_shadow_dom"/>
</dbReference>
<name>A0A8C7WS09_9TELE</name>
<dbReference type="GO" id="GO:0005634">
    <property type="term" value="C:nucleus"/>
    <property type="evidence" value="ECO:0007669"/>
    <property type="project" value="UniProtKB-SubCell"/>
</dbReference>
<dbReference type="PROSITE" id="PS50013">
    <property type="entry name" value="CHROMO_2"/>
    <property type="match status" value="1"/>
</dbReference>
<dbReference type="PROSITE" id="PS50994">
    <property type="entry name" value="INTEGRASE"/>
    <property type="match status" value="1"/>
</dbReference>
<dbReference type="SUPFAM" id="SSF53098">
    <property type="entry name" value="Ribonuclease H-like"/>
    <property type="match status" value="1"/>
</dbReference>
<evidence type="ECO:0000256" key="1">
    <source>
        <dbReference type="ARBA" id="ARBA00004123"/>
    </source>
</evidence>
<dbReference type="Gene3D" id="3.30.420.10">
    <property type="entry name" value="Ribonuclease H-like superfamily/Ribonuclease H"/>
    <property type="match status" value="1"/>
</dbReference>
<dbReference type="SUPFAM" id="SSF54160">
    <property type="entry name" value="Chromo domain-like"/>
    <property type="match status" value="1"/>
</dbReference>
<dbReference type="PANTHER" id="PTHR37984:SF15">
    <property type="entry name" value="INTEGRASE CATALYTIC DOMAIN-CONTAINING PROTEIN"/>
    <property type="match status" value="1"/>
</dbReference>
<dbReference type="AlphaFoldDB" id="A0A8C7WS09"/>
<dbReference type="GeneTree" id="ENSGT00940000163772"/>
<evidence type="ECO:0000259" key="2">
    <source>
        <dbReference type="PROSITE" id="PS50013"/>
    </source>
</evidence>
<evidence type="ECO:0000259" key="3">
    <source>
        <dbReference type="PROSITE" id="PS50994"/>
    </source>
</evidence>
<dbReference type="Ensembl" id="ENSOSIT00000002675.1">
    <property type="protein sequence ID" value="ENSOSIP00000002498.1"/>
    <property type="gene ID" value="ENSOSIG00000001462.1"/>
</dbReference>
<dbReference type="InterPro" id="IPR001584">
    <property type="entry name" value="Integrase_cat-core"/>
</dbReference>
<dbReference type="Proteomes" id="UP000694383">
    <property type="component" value="Unplaced"/>
</dbReference>
<reference evidence="4" key="1">
    <citation type="submission" date="2025-08" db="UniProtKB">
        <authorList>
            <consortium name="Ensembl"/>
        </authorList>
    </citation>
    <scope>IDENTIFICATION</scope>
</reference>
<accession>A0A8C7WS09</accession>
<evidence type="ECO:0000313" key="5">
    <source>
        <dbReference type="Proteomes" id="UP000694383"/>
    </source>
</evidence>
<feature type="domain" description="Chromo" evidence="2">
    <location>
        <begin position="335"/>
        <end position="361"/>
    </location>
</feature>
<proteinExistence type="predicted"/>
<sequence length="361" mass="40092">MECDVREFVAACEVCARSKSTHSPPAGLLHPLPVPQRPWSHLAVDFVSGLPPSQGDTVILTVIYRFSKSAQFIPLPKLPTATEMADIMVQNVFRHHGIPSDIVSDRGPQFVSQVWRAFCSALGATVSLTSGHHPQSNGQAERANQELEAALRCLAAQNPANWSLFLVWIEYAHNNHPSSATGMSPFEVYLGYSPPLFPSQELDLAVPSIQQHLQKVQHVWKQARAALLRTRESDCWIANRRRVRGPTYQPGQEVWLSSRDIPLQATSHKLAPRFIGPYMVEKIINPTCVRLKLPAALKVHPAFRVSQLKPFQESLLCPPSASPPPARVIDGGPAFTASRVLDVRRRGRGYQFLVDWEGYGP</sequence>
<keyword evidence="5" id="KW-1185">Reference proteome</keyword>
<dbReference type="InterPro" id="IPR050951">
    <property type="entry name" value="Retrovirus_Pol_polyprotein"/>
</dbReference>
<dbReference type="InterPro" id="IPR036397">
    <property type="entry name" value="RNaseH_sf"/>
</dbReference>
<dbReference type="PANTHER" id="PTHR37984">
    <property type="entry name" value="PROTEIN CBG26694"/>
    <property type="match status" value="1"/>
</dbReference>